<sequence length="65" mass="7222">MTGTKGDQAWAKGFCGDSDDKIYRKFAWSNTPDSWFLPFHGGRTWTHVDPQPAHAGSSFQGMKAC</sequence>
<dbReference type="Proteomes" id="UP001139384">
    <property type="component" value="Unassembled WGS sequence"/>
</dbReference>
<dbReference type="EMBL" id="JAKEIP010000300">
    <property type="protein sequence ID" value="MCF1599391.1"/>
    <property type="molecule type" value="Genomic_DNA"/>
</dbReference>
<organism evidence="1 2">
    <name type="scientific">Streptomyces muensis</name>
    <dbReference type="NCBI Taxonomy" id="1077944"/>
    <lineage>
        <taxon>Bacteria</taxon>
        <taxon>Bacillati</taxon>
        <taxon>Actinomycetota</taxon>
        <taxon>Actinomycetes</taxon>
        <taxon>Kitasatosporales</taxon>
        <taxon>Streptomycetaceae</taxon>
        <taxon>Streptomyces</taxon>
    </lineage>
</organism>
<proteinExistence type="predicted"/>
<keyword evidence="2" id="KW-1185">Reference proteome</keyword>
<accession>A0A9X1Q8Y0</accession>
<dbReference type="AlphaFoldDB" id="A0A9X1Q8Y0"/>
<comment type="caution">
    <text evidence="1">The sequence shown here is derived from an EMBL/GenBank/DDBJ whole genome shotgun (WGS) entry which is preliminary data.</text>
</comment>
<evidence type="ECO:0000313" key="2">
    <source>
        <dbReference type="Proteomes" id="UP001139384"/>
    </source>
</evidence>
<dbReference type="RefSeq" id="WP_234767769.1">
    <property type="nucleotide sequence ID" value="NZ_JAKEIP010000300.1"/>
</dbReference>
<name>A0A9X1Q8Y0_STRM4</name>
<reference evidence="1" key="1">
    <citation type="submission" date="2022-01" db="EMBL/GenBank/DDBJ databases">
        <title>Draft Genome Sequences of Seven Type Strains of the Genus Streptomyces.</title>
        <authorList>
            <person name="Aziz S."/>
            <person name="Coretto E."/>
            <person name="Chronakova A."/>
            <person name="Sproer C."/>
            <person name="Huber K."/>
            <person name="Nouioui I."/>
            <person name="Gross H."/>
        </authorList>
    </citation>
    <scope>NUCLEOTIDE SEQUENCE</scope>
    <source>
        <strain evidence="1">DSM 103493</strain>
    </source>
</reference>
<protein>
    <submittedName>
        <fullName evidence="1">Uncharacterized protein</fullName>
    </submittedName>
</protein>
<gene>
    <name evidence="1" type="ORF">L0P92_38430</name>
</gene>
<evidence type="ECO:0000313" key="1">
    <source>
        <dbReference type="EMBL" id="MCF1599391.1"/>
    </source>
</evidence>